<feature type="transmembrane region" description="Helical" evidence="1">
    <location>
        <begin position="34"/>
        <end position="56"/>
    </location>
</feature>
<dbReference type="PATRIC" id="fig|47884.3.peg.3584"/>
<evidence type="ECO:0000256" key="1">
    <source>
        <dbReference type="SAM" id="Phobius"/>
    </source>
</evidence>
<evidence type="ECO:0000313" key="5">
    <source>
        <dbReference type="Proteomes" id="UP000183155"/>
    </source>
</evidence>
<dbReference type="STRING" id="47884.SAMN04490203_1535"/>
<proteinExistence type="predicted"/>
<feature type="transmembrane region" description="Helical" evidence="1">
    <location>
        <begin position="6"/>
        <end position="27"/>
    </location>
</feature>
<dbReference type="Proteomes" id="UP000183155">
    <property type="component" value="Unassembled WGS sequence"/>
</dbReference>
<dbReference type="EMBL" id="FNRS01000001">
    <property type="protein sequence ID" value="SEB96824.1"/>
    <property type="molecule type" value="Genomic_DNA"/>
</dbReference>
<keyword evidence="1" id="KW-0812">Transmembrane</keyword>
<dbReference type="AlphaFoldDB" id="A0A0J6GQJ1"/>
<comment type="caution">
    <text evidence="2">The sequence shown here is derived from an EMBL/GenBank/DDBJ whole genome shotgun (WGS) entry which is preliminary data.</text>
</comment>
<evidence type="ECO:0000313" key="2">
    <source>
        <dbReference type="EMBL" id="KMM83885.1"/>
    </source>
</evidence>
<evidence type="ECO:0000313" key="4">
    <source>
        <dbReference type="Proteomes" id="UP000036395"/>
    </source>
</evidence>
<keyword evidence="1" id="KW-0472">Membrane</keyword>
<evidence type="ECO:0000313" key="3">
    <source>
        <dbReference type="EMBL" id="SEB96824.1"/>
    </source>
</evidence>
<gene>
    <name evidence="3" type="ORF">SAMN04490203_1535</name>
    <name evidence="2" type="ORF">TU78_15560</name>
</gene>
<keyword evidence="5" id="KW-1185">Reference proteome</keyword>
<name>A0A0J6GQJ1_PSETA</name>
<dbReference type="EMBL" id="JYLA01000006">
    <property type="protein sequence ID" value="KMM83885.1"/>
    <property type="molecule type" value="Genomic_DNA"/>
</dbReference>
<sequence length="60" mass="6745">MIELSAFHSMMIPIVCGMLLLTIGFNFRERPSGIGVLMIWCGMLLIFGTIIFKILAKLNE</sequence>
<reference evidence="3 5" key="2">
    <citation type="submission" date="2016-10" db="EMBL/GenBank/DDBJ databases">
        <authorList>
            <person name="Varghese N."/>
            <person name="Submissions S."/>
        </authorList>
    </citation>
    <scope>NUCLEOTIDE SEQUENCE [LARGE SCALE GENOMIC DNA]</scope>
    <source>
        <strain evidence="3 5">BS3652</strain>
    </source>
</reference>
<dbReference type="OrthoDB" id="6945512at2"/>
<protein>
    <submittedName>
        <fullName evidence="2">Uncharacterized protein</fullName>
    </submittedName>
</protein>
<dbReference type="RefSeq" id="WP_048382435.1">
    <property type="nucleotide sequence ID" value="NZ_CAXAOF010000007.1"/>
</dbReference>
<dbReference type="Proteomes" id="UP000036395">
    <property type="component" value="Unassembled WGS sequence"/>
</dbReference>
<accession>A0A0J6GQJ1</accession>
<reference evidence="2 4" key="1">
    <citation type="submission" date="2015-02" db="EMBL/GenBank/DDBJ databases">
        <title>Pseudomonas helleri sp. nov. and Pseudomonas weihenstephanensis sp. nov., isolated from raw cows milk.</title>
        <authorList>
            <person name="von Neubeck M."/>
            <person name="Huptas C."/>
            <person name="Wenning M."/>
            <person name="Scherer S."/>
        </authorList>
    </citation>
    <scope>NUCLEOTIDE SEQUENCE [LARGE SCALE GENOMIC DNA]</scope>
    <source>
        <strain evidence="2 4">DSM 21104</strain>
    </source>
</reference>
<keyword evidence="1" id="KW-1133">Transmembrane helix</keyword>
<organism evidence="2 4">
    <name type="scientific">Pseudomonas taetrolens</name>
    <dbReference type="NCBI Taxonomy" id="47884"/>
    <lineage>
        <taxon>Bacteria</taxon>
        <taxon>Pseudomonadati</taxon>
        <taxon>Pseudomonadota</taxon>
        <taxon>Gammaproteobacteria</taxon>
        <taxon>Pseudomonadales</taxon>
        <taxon>Pseudomonadaceae</taxon>
        <taxon>Pseudomonas</taxon>
    </lineage>
</organism>